<keyword evidence="5 9" id="KW-0418">Kinase</keyword>
<keyword evidence="14" id="KW-1185">Reference proteome</keyword>
<dbReference type="EMBL" id="CP087781">
    <property type="protein sequence ID" value="UZA52386.1"/>
    <property type="molecule type" value="Genomic_DNA"/>
</dbReference>
<dbReference type="GO" id="GO:0003848">
    <property type="term" value="F:2-amino-4-hydroxy-6-hydroxymethyldihydropteridine diphosphokinase activity"/>
    <property type="evidence" value="ECO:0007669"/>
    <property type="project" value="UniProtKB-EC"/>
</dbReference>
<dbReference type="Proteomes" id="UP000254133">
    <property type="component" value="Unassembled WGS sequence"/>
</dbReference>
<keyword evidence="7" id="KW-0289">Folate biosynthesis</keyword>
<evidence type="ECO:0000259" key="8">
    <source>
        <dbReference type="Pfam" id="PF01288"/>
    </source>
</evidence>
<feature type="domain" description="7,8-dihydro-6-hydroxymethylpterin-pyrophosphokinase" evidence="8">
    <location>
        <begin position="6"/>
        <end position="123"/>
    </location>
</feature>
<evidence type="ECO:0000256" key="7">
    <source>
        <dbReference type="ARBA" id="ARBA00022909"/>
    </source>
</evidence>
<dbReference type="Pfam" id="PF01288">
    <property type="entry name" value="HPPK"/>
    <property type="match status" value="1"/>
</dbReference>
<evidence type="ECO:0000313" key="11">
    <source>
        <dbReference type="EMBL" id="UZA52386.1"/>
    </source>
</evidence>
<dbReference type="EC" id="2.7.6.3" evidence="2"/>
<dbReference type="GO" id="GO:0005524">
    <property type="term" value="F:ATP binding"/>
    <property type="evidence" value="ECO:0007669"/>
    <property type="project" value="UniProtKB-KW"/>
</dbReference>
<reference evidence="9 12" key="1">
    <citation type="submission" date="2018-06" db="EMBL/GenBank/DDBJ databases">
        <authorList>
            <consortium name="Pathogen Informatics"/>
            <person name="Doyle S."/>
        </authorList>
    </citation>
    <scope>NUCLEOTIDE SEQUENCE [LARGE SCALE GENOMIC DNA]</scope>
    <source>
        <strain evidence="9 12">NCTC9426</strain>
    </source>
</reference>
<dbReference type="InterPro" id="IPR000550">
    <property type="entry name" value="Hppk"/>
</dbReference>
<keyword evidence="3" id="KW-0808">Transferase</keyword>
<dbReference type="GO" id="GO:0046654">
    <property type="term" value="P:tetrahydrofolate biosynthetic process"/>
    <property type="evidence" value="ECO:0007669"/>
    <property type="project" value="UniProtKB-UniPathway"/>
</dbReference>
<dbReference type="KEGG" id="mboi:DQF64_04050"/>
<keyword evidence="4" id="KW-0547">Nucleotide-binding</keyword>
<dbReference type="SUPFAM" id="SSF55083">
    <property type="entry name" value="6-hydroxymethyl-7,8-dihydropterin pyrophosphokinase, HPPK"/>
    <property type="match status" value="1"/>
</dbReference>
<dbReference type="Proteomes" id="UP001163283">
    <property type="component" value="Chromosome"/>
</dbReference>
<evidence type="ECO:0000313" key="14">
    <source>
        <dbReference type="Proteomes" id="UP001163632"/>
    </source>
</evidence>
<evidence type="ECO:0000256" key="6">
    <source>
        <dbReference type="ARBA" id="ARBA00022840"/>
    </source>
</evidence>
<evidence type="ECO:0000313" key="12">
    <source>
        <dbReference type="Proteomes" id="UP000254133"/>
    </source>
</evidence>
<dbReference type="UniPathway" id="UPA00077">
    <property type="reaction ID" value="UER00155"/>
</dbReference>
<organism evidence="9 12">
    <name type="scientific">Moraxella bovis</name>
    <dbReference type="NCBI Taxonomy" id="476"/>
    <lineage>
        <taxon>Bacteria</taxon>
        <taxon>Pseudomonadati</taxon>
        <taxon>Pseudomonadota</taxon>
        <taxon>Gammaproteobacteria</taxon>
        <taxon>Moraxellales</taxon>
        <taxon>Moraxellaceae</taxon>
        <taxon>Moraxella</taxon>
    </lineage>
</organism>
<evidence type="ECO:0000313" key="9">
    <source>
        <dbReference type="EMBL" id="STY92968.1"/>
    </source>
</evidence>
<evidence type="ECO:0000256" key="3">
    <source>
        <dbReference type="ARBA" id="ARBA00022679"/>
    </source>
</evidence>
<dbReference type="Proteomes" id="UP001163632">
    <property type="component" value="Chromosome"/>
</dbReference>
<comment type="pathway">
    <text evidence="1">Cofactor biosynthesis; tetrahydrofolate biosynthesis; 2-amino-4-hydroxy-6-hydroxymethyl-7,8-dihydropteridine diphosphate from 7,8-dihydroneopterin triphosphate: step 4/4.</text>
</comment>
<dbReference type="RefSeq" id="WP_078273333.1">
    <property type="nucleotide sequence ID" value="NZ_CP030241.1"/>
</dbReference>
<dbReference type="GO" id="GO:0046656">
    <property type="term" value="P:folic acid biosynthetic process"/>
    <property type="evidence" value="ECO:0007669"/>
    <property type="project" value="UniProtKB-KW"/>
</dbReference>
<sequence>MIHQYIIALGSNHDSQMSFKIALDELKSWGDVDLSSVIIGKDFTGKTELIYHNAVMMIKLYKPMNYDKFNGVLKNIETQCGREQNNLKKDSLKKVAILKVPMDLDILAYYENDEWCIIKKRLPFKNHEKTGLIEIAPFLLMKPYS</sequence>
<dbReference type="AlphaFoldDB" id="A0A1T0A8B4"/>
<dbReference type="GO" id="GO:0016301">
    <property type="term" value="F:kinase activity"/>
    <property type="evidence" value="ECO:0007669"/>
    <property type="project" value="UniProtKB-KW"/>
</dbReference>
<proteinExistence type="predicted"/>
<evidence type="ECO:0000256" key="5">
    <source>
        <dbReference type="ARBA" id="ARBA00022777"/>
    </source>
</evidence>
<dbReference type="EMBL" id="CP087830">
    <property type="protein sequence ID" value="UZA03914.1"/>
    <property type="molecule type" value="Genomic_DNA"/>
</dbReference>
<dbReference type="EMBL" id="UGPZ01000003">
    <property type="protein sequence ID" value="STY92968.1"/>
    <property type="molecule type" value="Genomic_DNA"/>
</dbReference>
<gene>
    <name evidence="10" type="ORF">LP092_03980</name>
    <name evidence="11" type="ORF">LP129_04380</name>
    <name evidence="9" type="ORF">NCTC9426_01682</name>
</gene>
<accession>A0A1T0A8B4</accession>
<dbReference type="Gene3D" id="3.30.70.560">
    <property type="entry name" value="7,8-Dihydro-6-hydroxymethylpterin-pyrophosphokinase HPPK"/>
    <property type="match status" value="1"/>
</dbReference>
<protein>
    <recommendedName>
        <fullName evidence="2">2-amino-4-hydroxy-6-hydroxymethyldihydropteridine diphosphokinase</fullName>
        <ecNumber evidence="2">2.7.6.3</ecNumber>
    </recommendedName>
</protein>
<dbReference type="GeneID" id="77189263"/>
<dbReference type="InterPro" id="IPR035907">
    <property type="entry name" value="Hppk_sf"/>
</dbReference>
<reference evidence="10 13" key="2">
    <citation type="journal article" date="2022" name="BMC Microbiol.">
        <title>Whole genome sequencing of Moraxella bovis strains from North America reveals two genotypes with different genetic determinants.</title>
        <authorList>
            <person name="Wynn E.L."/>
            <person name="Hille M.M."/>
            <person name="Loy J.D."/>
            <person name="Schuller G."/>
            <person name="Kuhn K.L."/>
            <person name="Dickey A.M."/>
            <person name="Bono J.L."/>
            <person name="Clawson M.L."/>
        </authorList>
    </citation>
    <scope>NUCLEOTIDE SEQUENCE</scope>
    <source>
        <strain evidence="10">SAM102599</strain>
        <strain evidence="11 13">SAM57978</strain>
    </source>
</reference>
<evidence type="ECO:0000256" key="1">
    <source>
        <dbReference type="ARBA" id="ARBA00005051"/>
    </source>
</evidence>
<keyword evidence="6" id="KW-0067">ATP-binding</keyword>
<dbReference type="STRING" id="476.B0182_01945"/>
<evidence type="ECO:0000256" key="4">
    <source>
        <dbReference type="ARBA" id="ARBA00022741"/>
    </source>
</evidence>
<name>A0A1T0A8B4_MORBO</name>
<evidence type="ECO:0000256" key="2">
    <source>
        <dbReference type="ARBA" id="ARBA00013253"/>
    </source>
</evidence>
<evidence type="ECO:0000313" key="10">
    <source>
        <dbReference type="EMBL" id="UZA03914.1"/>
    </source>
</evidence>
<evidence type="ECO:0000313" key="13">
    <source>
        <dbReference type="Proteomes" id="UP001163283"/>
    </source>
</evidence>